<dbReference type="RefSeq" id="XP_067163439.1">
    <property type="nucleotide sequence ID" value="XM_067307338.1"/>
</dbReference>
<evidence type="ECO:0000256" key="7">
    <source>
        <dbReference type="ARBA" id="ARBA00022679"/>
    </source>
</evidence>
<dbReference type="InterPro" id="IPR011009">
    <property type="entry name" value="Kinase-like_dom_sf"/>
</dbReference>
<evidence type="ECO:0000256" key="20">
    <source>
        <dbReference type="SAM" id="MobiDB-lite"/>
    </source>
</evidence>
<keyword evidence="5 19" id="KW-0723">Serine/threonine-protein kinase</keyword>
<dbReference type="SUPFAM" id="SSF56112">
    <property type="entry name" value="Protein kinase-like (PK-like)"/>
    <property type="match status" value="1"/>
</dbReference>
<evidence type="ECO:0000256" key="16">
    <source>
        <dbReference type="ARBA" id="ARBA00047899"/>
    </source>
</evidence>
<comment type="catalytic activity">
    <reaction evidence="16">
        <text>L-threonyl-[protein] + ATP = O-phospho-L-threonyl-[protein] + ADP + H(+)</text>
        <dbReference type="Rhea" id="RHEA:46608"/>
        <dbReference type="Rhea" id="RHEA-COMP:11060"/>
        <dbReference type="Rhea" id="RHEA-COMP:11605"/>
        <dbReference type="ChEBI" id="CHEBI:15378"/>
        <dbReference type="ChEBI" id="CHEBI:30013"/>
        <dbReference type="ChEBI" id="CHEBI:30616"/>
        <dbReference type="ChEBI" id="CHEBI:61977"/>
        <dbReference type="ChEBI" id="CHEBI:456216"/>
        <dbReference type="EC" id="2.7.11.1"/>
    </reaction>
</comment>
<evidence type="ECO:0000256" key="1">
    <source>
        <dbReference type="ARBA" id="ARBA00001946"/>
    </source>
</evidence>
<keyword evidence="15" id="KW-0744">Spermatogenesis</keyword>
<evidence type="ECO:0000256" key="3">
    <source>
        <dbReference type="ARBA" id="ARBA00012513"/>
    </source>
</evidence>
<evidence type="ECO:0000313" key="22">
    <source>
        <dbReference type="Proteomes" id="UP001652627"/>
    </source>
</evidence>
<evidence type="ECO:0000256" key="5">
    <source>
        <dbReference type="ARBA" id="ARBA00022527"/>
    </source>
</evidence>
<keyword evidence="12 18" id="KW-0067">ATP-binding</keyword>
<accession>A0ABM4FES0</accession>
<keyword evidence="10 23" id="KW-0418">Kinase</keyword>
<evidence type="ECO:0000256" key="14">
    <source>
        <dbReference type="ARBA" id="ARBA00022843"/>
    </source>
</evidence>
<evidence type="ECO:0000256" key="19">
    <source>
        <dbReference type="RuleBase" id="RU000304"/>
    </source>
</evidence>
<evidence type="ECO:0000256" key="15">
    <source>
        <dbReference type="ARBA" id="ARBA00022871"/>
    </source>
</evidence>
<dbReference type="Gene3D" id="1.10.510.10">
    <property type="entry name" value="Transferase(Phosphotransferase) domain 1"/>
    <property type="match status" value="1"/>
</dbReference>
<keyword evidence="6" id="KW-0597">Phosphoprotein</keyword>
<feature type="region of interest" description="Disordered" evidence="20">
    <location>
        <begin position="292"/>
        <end position="318"/>
    </location>
</feature>
<dbReference type="GO" id="GO:0016301">
    <property type="term" value="F:kinase activity"/>
    <property type="evidence" value="ECO:0007669"/>
    <property type="project" value="UniProtKB-KW"/>
</dbReference>
<evidence type="ECO:0000256" key="9">
    <source>
        <dbReference type="ARBA" id="ARBA00022741"/>
    </source>
</evidence>
<dbReference type="PROSITE" id="PS00107">
    <property type="entry name" value="PROTEIN_KINASE_ATP"/>
    <property type="match status" value="1"/>
</dbReference>
<keyword evidence="4" id="KW-0217">Developmental protein</keyword>
<keyword evidence="22" id="KW-1185">Reference proteome</keyword>
<proteinExistence type="inferred from homology"/>
<dbReference type="GeneID" id="106491051"/>
<sequence length="361" mass="40870">MDDNTALEKRGYNLGVTLGEGSYGKVKAAYSDRLESNVAIKIIDKRRTPRDFLEKFLPREIAALKRMNHPSIVKTYEIFETKAGKVYIMMELGVRGDLLDYIKSTGAMKEDIARGKFQQLASAIKYCHDMDLAHRDLKCENILLDKDLNIKLSDFGFSKPLTRDENGKITLSKTFCGSTIYAAPEVLQGIPCNPKICDIWSLGVILYIMVCALMPFDDSNIRKMVWIQKQHRIHFPKSRHLTAACKDLIYRMLQPDVSQRLNIDEVLSHPWLRILEPQIPFYLQAAEEGECSQNLHEEKPEHKQQTGPSCMDGHPEKEDSSALETVLGIVNAVSIKPTEEADEASTLIDVTGRAAIEEFDH</sequence>
<keyword evidence="14" id="KW-0832">Ubl conjugation</keyword>
<evidence type="ECO:0000256" key="2">
    <source>
        <dbReference type="ARBA" id="ARBA00006692"/>
    </source>
</evidence>
<dbReference type="PROSITE" id="PS00108">
    <property type="entry name" value="PROTEIN_KINASE_ST"/>
    <property type="match status" value="1"/>
</dbReference>
<dbReference type="Proteomes" id="UP001652627">
    <property type="component" value="Chromosome 17"/>
</dbReference>
<organism evidence="22 23">
    <name type="scientific">Apteryx mantelli</name>
    <name type="common">North Island brown kiwi</name>
    <dbReference type="NCBI Taxonomy" id="2696672"/>
    <lineage>
        <taxon>Eukaryota</taxon>
        <taxon>Metazoa</taxon>
        <taxon>Chordata</taxon>
        <taxon>Craniata</taxon>
        <taxon>Vertebrata</taxon>
        <taxon>Euteleostomi</taxon>
        <taxon>Archelosauria</taxon>
        <taxon>Archosauria</taxon>
        <taxon>Dinosauria</taxon>
        <taxon>Saurischia</taxon>
        <taxon>Theropoda</taxon>
        <taxon>Coelurosauria</taxon>
        <taxon>Aves</taxon>
        <taxon>Palaeognathae</taxon>
        <taxon>Apterygiformes</taxon>
        <taxon>Apterygidae</taxon>
        <taxon>Apteryx</taxon>
    </lineage>
</organism>
<evidence type="ECO:0000256" key="17">
    <source>
        <dbReference type="ARBA" id="ARBA00048679"/>
    </source>
</evidence>
<dbReference type="InterPro" id="IPR008271">
    <property type="entry name" value="Ser/Thr_kinase_AS"/>
</dbReference>
<comment type="catalytic activity">
    <reaction evidence="17">
        <text>L-seryl-[protein] + ATP = O-phospho-L-seryl-[protein] + ADP + H(+)</text>
        <dbReference type="Rhea" id="RHEA:17989"/>
        <dbReference type="Rhea" id="RHEA-COMP:9863"/>
        <dbReference type="Rhea" id="RHEA-COMP:11604"/>
        <dbReference type="ChEBI" id="CHEBI:15378"/>
        <dbReference type="ChEBI" id="CHEBI:29999"/>
        <dbReference type="ChEBI" id="CHEBI:30616"/>
        <dbReference type="ChEBI" id="CHEBI:83421"/>
        <dbReference type="ChEBI" id="CHEBI:456216"/>
        <dbReference type="EC" id="2.7.11.1"/>
    </reaction>
</comment>
<evidence type="ECO:0000256" key="8">
    <source>
        <dbReference type="ARBA" id="ARBA00022723"/>
    </source>
</evidence>
<dbReference type="PROSITE" id="PS50011">
    <property type="entry name" value="PROTEIN_KINASE_DOM"/>
    <property type="match status" value="1"/>
</dbReference>
<evidence type="ECO:0000256" key="13">
    <source>
        <dbReference type="ARBA" id="ARBA00022842"/>
    </source>
</evidence>
<gene>
    <name evidence="23" type="primary">LOC106491051</name>
</gene>
<feature type="compositionally biased region" description="Basic and acidic residues" evidence="20">
    <location>
        <begin position="295"/>
        <end position="304"/>
    </location>
</feature>
<comment type="cofactor">
    <cofactor evidence="1">
        <name>Mg(2+)</name>
        <dbReference type="ChEBI" id="CHEBI:18420"/>
    </cofactor>
</comment>
<keyword evidence="11" id="KW-0221">Differentiation</keyword>
<evidence type="ECO:0000256" key="6">
    <source>
        <dbReference type="ARBA" id="ARBA00022553"/>
    </source>
</evidence>
<keyword evidence="9 18" id="KW-0547">Nucleotide-binding</keyword>
<comment type="similarity">
    <text evidence="2">Belongs to the protein kinase superfamily. CAMK Ser/Thr protein kinase family.</text>
</comment>
<dbReference type="SMART" id="SM00220">
    <property type="entry name" value="S_TKc"/>
    <property type="match status" value="1"/>
</dbReference>
<dbReference type="InterPro" id="IPR017441">
    <property type="entry name" value="Protein_kinase_ATP_BS"/>
</dbReference>
<dbReference type="CDD" id="cd14165">
    <property type="entry name" value="STKc_TSSK1_2-like"/>
    <property type="match status" value="1"/>
</dbReference>
<reference evidence="23" key="1">
    <citation type="submission" date="2025-08" db="UniProtKB">
        <authorList>
            <consortium name="RefSeq"/>
        </authorList>
    </citation>
    <scope>IDENTIFICATION</scope>
    <source>
        <tissue evidence="23">Blood</tissue>
    </source>
</reference>
<keyword evidence="13" id="KW-0460">Magnesium</keyword>
<keyword evidence="7" id="KW-0808">Transferase</keyword>
<evidence type="ECO:0000256" key="12">
    <source>
        <dbReference type="ARBA" id="ARBA00022840"/>
    </source>
</evidence>
<dbReference type="PANTHER" id="PTHR24346">
    <property type="entry name" value="MAP/MICROTUBULE AFFINITY-REGULATING KINASE"/>
    <property type="match status" value="1"/>
</dbReference>
<dbReference type="InterPro" id="IPR000719">
    <property type="entry name" value="Prot_kinase_dom"/>
</dbReference>
<keyword evidence="8" id="KW-0479">Metal-binding</keyword>
<feature type="domain" description="Protein kinase" evidence="21">
    <location>
        <begin position="12"/>
        <end position="272"/>
    </location>
</feature>
<name>A0ABM4FES0_9AVES</name>
<evidence type="ECO:0000256" key="11">
    <source>
        <dbReference type="ARBA" id="ARBA00022782"/>
    </source>
</evidence>
<dbReference type="Pfam" id="PF00069">
    <property type="entry name" value="Pkinase"/>
    <property type="match status" value="1"/>
</dbReference>
<protein>
    <recommendedName>
        <fullName evidence="3">non-specific serine/threonine protein kinase</fullName>
        <ecNumber evidence="3">2.7.11.1</ecNumber>
    </recommendedName>
</protein>
<dbReference type="EC" id="2.7.11.1" evidence="3"/>
<evidence type="ECO:0000313" key="23">
    <source>
        <dbReference type="RefSeq" id="XP_067163439.1"/>
    </source>
</evidence>
<evidence type="ECO:0000259" key="21">
    <source>
        <dbReference type="PROSITE" id="PS50011"/>
    </source>
</evidence>
<dbReference type="PANTHER" id="PTHR24346:SF102">
    <property type="entry name" value="TESTIS-SPECIFIC SERINE_THREONINE-PROTEIN KINASE 1"/>
    <property type="match status" value="1"/>
</dbReference>
<evidence type="ECO:0000256" key="10">
    <source>
        <dbReference type="ARBA" id="ARBA00022777"/>
    </source>
</evidence>
<evidence type="ECO:0000256" key="18">
    <source>
        <dbReference type="PROSITE-ProRule" id="PRU10141"/>
    </source>
</evidence>
<feature type="binding site" evidence="18">
    <location>
        <position position="41"/>
    </location>
    <ligand>
        <name>ATP</name>
        <dbReference type="ChEBI" id="CHEBI:30616"/>
    </ligand>
</feature>
<evidence type="ECO:0000256" key="4">
    <source>
        <dbReference type="ARBA" id="ARBA00022473"/>
    </source>
</evidence>